<dbReference type="Gene3D" id="3.90.79.10">
    <property type="entry name" value="Nucleoside Triphosphate Pyrophosphohydrolase"/>
    <property type="match status" value="1"/>
</dbReference>
<dbReference type="CDD" id="cd04673">
    <property type="entry name" value="NUDIX_ADPRase"/>
    <property type="match status" value="1"/>
</dbReference>
<evidence type="ECO:0000256" key="1">
    <source>
        <dbReference type="ARBA" id="ARBA00001946"/>
    </source>
</evidence>
<dbReference type="AlphaFoldDB" id="A0A2V3U2C7"/>
<comment type="cofactor">
    <cofactor evidence="1">
        <name>Mg(2+)</name>
        <dbReference type="ChEBI" id="CHEBI:18420"/>
    </cofactor>
</comment>
<evidence type="ECO:0000313" key="5">
    <source>
        <dbReference type="EMBL" id="PXW56429.1"/>
    </source>
</evidence>
<dbReference type="PROSITE" id="PS00893">
    <property type="entry name" value="NUDIX_BOX"/>
    <property type="match status" value="1"/>
</dbReference>
<comment type="caution">
    <text evidence="5">The sequence shown here is derived from an EMBL/GenBank/DDBJ whole genome shotgun (WGS) entry which is preliminary data.</text>
</comment>
<keyword evidence="6" id="KW-1185">Reference proteome</keyword>
<dbReference type="InterPro" id="IPR020476">
    <property type="entry name" value="Nudix_hydrolase"/>
</dbReference>
<accession>A0A2V3U2C7</accession>
<dbReference type="SUPFAM" id="SSF55811">
    <property type="entry name" value="Nudix"/>
    <property type="match status" value="1"/>
</dbReference>
<dbReference type="RefSeq" id="WP_110376171.1">
    <property type="nucleotide sequence ID" value="NZ_JAHBRY010000001.1"/>
</dbReference>
<dbReference type="PROSITE" id="PS51462">
    <property type="entry name" value="NUDIX"/>
    <property type="match status" value="1"/>
</dbReference>
<dbReference type="Pfam" id="PF00293">
    <property type="entry name" value="NUDIX"/>
    <property type="match status" value="1"/>
</dbReference>
<dbReference type="EMBL" id="QJJK01000008">
    <property type="protein sequence ID" value="PXW56429.1"/>
    <property type="molecule type" value="Genomic_DNA"/>
</dbReference>
<dbReference type="InterPro" id="IPR000086">
    <property type="entry name" value="NUDIX_hydrolase_dom"/>
</dbReference>
<evidence type="ECO:0000259" key="4">
    <source>
        <dbReference type="PROSITE" id="PS51462"/>
    </source>
</evidence>
<reference evidence="5 6" key="1">
    <citation type="submission" date="2018-05" db="EMBL/GenBank/DDBJ databases">
        <title>Genomic Encyclopedia of Type Strains, Phase IV (KMG-IV): sequencing the most valuable type-strain genomes for metagenomic binning, comparative biology and taxonomic classification.</title>
        <authorList>
            <person name="Goeker M."/>
        </authorList>
    </citation>
    <scope>NUCLEOTIDE SEQUENCE [LARGE SCALE GENOMIC DNA]</scope>
    <source>
        <strain evidence="5 6">DSM 6462</strain>
    </source>
</reference>
<dbReference type="PRINTS" id="PR00502">
    <property type="entry name" value="NUDIXFAMILY"/>
</dbReference>
<organism evidence="5 6">
    <name type="scientific">Chelatococcus asaccharovorans</name>
    <dbReference type="NCBI Taxonomy" id="28210"/>
    <lineage>
        <taxon>Bacteria</taxon>
        <taxon>Pseudomonadati</taxon>
        <taxon>Pseudomonadota</taxon>
        <taxon>Alphaproteobacteria</taxon>
        <taxon>Hyphomicrobiales</taxon>
        <taxon>Chelatococcaceae</taxon>
        <taxon>Chelatococcus</taxon>
    </lineage>
</organism>
<feature type="domain" description="Nudix hydrolase" evidence="4">
    <location>
        <begin position="21"/>
        <end position="151"/>
    </location>
</feature>
<dbReference type="PANTHER" id="PTHR43736:SF1">
    <property type="entry name" value="DIHYDRONEOPTERIN TRIPHOSPHATE DIPHOSPHATASE"/>
    <property type="match status" value="1"/>
</dbReference>
<proteinExistence type="inferred from homology"/>
<name>A0A2V3U2C7_9HYPH</name>
<evidence type="ECO:0000256" key="3">
    <source>
        <dbReference type="RuleBase" id="RU003476"/>
    </source>
</evidence>
<gene>
    <name evidence="5" type="ORF">C7450_108179</name>
</gene>
<sequence>MTASLGDTPASRTDDRLFPAAPRLAASVAVFRDGKVLLAARQHPPMAQVWSLPGGHVELGETLEAAALRELAEEVGVRATIHGFAGHAEIIERDGTRVKRHFVVAAFAAIWRSGEAAAIAEVAGVAWVDPRDLGQWPVTPGLRDIVARAAAIVEGRAPITVPNHGST</sequence>
<evidence type="ECO:0000256" key="2">
    <source>
        <dbReference type="ARBA" id="ARBA00022801"/>
    </source>
</evidence>
<dbReference type="Proteomes" id="UP000248021">
    <property type="component" value="Unassembled WGS sequence"/>
</dbReference>
<dbReference type="OrthoDB" id="9761969at2"/>
<evidence type="ECO:0000313" key="6">
    <source>
        <dbReference type="Proteomes" id="UP000248021"/>
    </source>
</evidence>
<keyword evidence="2 3" id="KW-0378">Hydrolase</keyword>
<protein>
    <submittedName>
        <fullName evidence="5">ADP-ribose pyrophosphatase YjhB (NUDIX family)</fullName>
    </submittedName>
</protein>
<dbReference type="InterPro" id="IPR020084">
    <property type="entry name" value="NUDIX_hydrolase_CS"/>
</dbReference>
<dbReference type="GO" id="GO:0016787">
    <property type="term" value="F:hydrolase activity"/>
    <property type="evidence" value="ECO:0007669"/>
    <property type="project" value="UniProtKB-KW"/>
</dbReference>
<comment type="similarity">
    <text evidence="3">Belongs to the Nudix hydrolase family.</text>
</comment>
<dbReference type="InterPro" id="IPR015797">
    <property type="entry name" value="NUDIX_hydrolase-like_dom_sf"/>
</dbReference>
<dbReference type="PANTHER" id="PTHR43736">
    <property type="entry name" value="ADP-RIBOSE PYROPHOSPHATASE"/>
    <property type="match status" value="1"/>
</dbReference>